<dbReference type="EMBL" id="PFGC01000057">
    <property type="protein sequence ID" value="PIW36404.1"/>
    <property type="molecule type" value="Genomic_DNA"/>
</dbReference>
<dbReference type="InterPro" id="IPR036870">
    <property type="entry name" value="Ribosomal_bS18_sf"/>
</dbReference>
<comment type="subunit">
    <text evidence="4">Part of the 30S ribosomal subunit. Forms a tight heterodimer with protein bS6.</text>
</comment>
<accession>A0A2M7H2J2</accession>
<evidence type="ECO:0000256" key="3">
    <source>
        <dbReference type="ARBA" id="ARBA00023274"/>
    </source>
</evidence>
<dbReference type="PANTHER" id="PTHR13479">
    <property type="entry name" value="30S RIBOSOMAL PROTEIN S18"/>
    <property type="match status" value="1"/>
</dbReference>
<comment type="similarity">
    <text evidence="1 4 5">Belongs to the bacterial ribosomal protein bS18 family.</text>
</comment>
<name>A0A2M7H2J2_9BACT</name>
<reference evidence="6 7" key="1">
    <citation type="submission" date="2017-09" db="EMBL/GenBank/DDBJ databases">
        <title>Depth-based differentiation of microbial function through sediment-hosted aquifers and enrichment of novel symbionts in the deep terrestrial subsurface.</title>
        <authorList>
            <person name="Probst A.J."/>
            <person name="Ladd B."/>
            <person name="Jarett J.K."/>
            <person name="Geller-Mcgrath D.E."/>
            <person name="Sieber C.M."/>
            <person name="Emerson J.B."/>
            <person name="Anantharaman K."/>
            <person name="Thomas B.C."/>
            <person name="Malmstrom R."/>
            <person name="Stieglmeier M."/>
            <person name="Klingl A."/>
            <person name="Woyke T."/>
            <person name="Ryan C.M."/>
            <person name="Banfield J.F."/>
        </authorList>
    </citation>
    <scope>NUCLEOTIDE SEQUENCE [LARGE SCALE GENOMIC DNA]</scope>
    <source>
        <strain evidence="6">CG15_BIG_FIL_POST_REV_8_21_14_020_45_12</strain>
    </source>
</reference>
<keyword evidence="4" id="KW-0694">RNA-binding</keyword>
<dbReference type="Gene3D" id="4.10.640.10">
    <property type="entry name" value="Ribosomal protein S18"/>
    <property type="match status" value="1"/>
</dbReference>
<keyword evidence="4" id="KW-0699">rRNA-binding</keyword>
<dbReference type="SUPFAM" id="SSF46911">
    <property type="entry name" value="Ribosomal protein S18"/>
    <property type="match status" value="1"/>
</dbReference>
<comment type="function">
    <text evidence="4">Binds as a heterodimer with protein bS6 to the central domain of the 16S rRNA, where it helps stabilize the platform of the 30S subunit.</text>
</comment>
<evidence type="ECO:0000313" key="7">
    <source>
        <dbReference type="Proteomes" id="UP000230292"/>
    </source>
</evidence>
<dbReference type="AlphaFoldDB" id="A0A2M7H2J2"/>
<dbReference type="GO" id="GO:0070181">
    <property type="term" value="F:small ribosomal subunit rRNA binding"/>
    <property type="evidence" value="ECO:0007669"/>
    <property type="project" value="TreeGrafter"/>
</dbReference>
<evidence type="ECO:0000256" key="1">
    <source>
        <dbReference type="ARBA" id="ARBA00005589"/>
    </source>
</evidence>
<evidence type="ECO:0000256" key="5">
    <source>
        <dbReference type="RuleBase" id="RU003910"/>
    </source>
</evidence>
<proteinExistence type="inferred from homology"/>
<organism evidence="6 7">
    <name type="scientific">Candidatus Kerfeldbacteria bacterium CG15_BIG_FIL_POST_REV_8_21_14_020_45_12</name>
    <dbReference type="NCBI Taxonomy" id="2014247"/>
    <lineage>
        <taxon>Bacteria</taxon>
        <taxon>Candidatus Kerfeldiibacteriota</taxon>
    </lineage>
</organism>
<dbReference type="GO" id="GO:0003735">
    <property type="term" value="F:structural constituent of ribosome"/>
    <property type="evidence" value="ECO:0007669"/>
    <property type="project" value="InterPro"/>
</dbReference>
<dbReference type="InterPro" id="IPR001648">
    <property type="entry name" value="Ribosomal_bS18"/>
</dbReference>
<protein>
    <recommendedName>
        <fullName evidence="4">Small ribosomal subunit protein bS18</fullName>
    </recommendedName>
</protein>
<dbReference type="Pfam" id="PF01084">
    <property type="entry name" value="Ribosomal_S18"/>
    <property type="match status" value="1"/>
</dbReference>
<dbReference type="GO" id="GO:0006412">
    <property type="term" value="P:translation"/>
    <property type="evidence" value="ECO:0007669"/>
    <property type="project" value="UniProtKB-UniRule"/>
</dbReference>
<dbReference type="PANTHER" id="PTHR13479:SF40">
    <property type="entry name" value="SMALL RIBOSOMAL SUBUNIT PROTEIN BS18M"/>
    <property type="match status" value="1"/>
</dbReference>
<evidence type="ECO:0000256" key="2">
    <source>
        <dbReference type="ARBA" id="ARBA00022980"/>
    </source>
</evidence>
<sequence length="79" mass="9449">MAKRNTKKTQKRRYDYFSLHGVDYIDFKDIETLQKFTSNYEKILGRNRMGSSAKHQRQLAKAIKRARFMALIPYVPNHK</sequence>
<keyword evidence="2 4" id="KW-0689">Ribosomal protein</keyword>
<keyword evidence="3 4" id="KW-0687">Ribonucleoprotein</keyword>
<dbReference type="NCBIfam" id="TIGR00165">
    <property type="entry name" value="S18"/>
    <property type="match status" value="1"/>
</dbReference>
<evidence type="ECO:0000313" key="6">
    <source>
        <dbReference type="EMBL" id="PIW36404.1"/>
    </source>
</evidence>
<gene>
    <name evidence="4 6" type="primary">rpsR</name>
    <name evidence="6" type="ORF">COW24_05590</name>
</gene>
<dbReference type="PRINTS" id="PR00974">
    <property type="entry name" value="RIBOSOMALS18"/>
</dbReference>
<evidence type="ECO:0000256" key="4">
    <source>
        <dbReference type="HAMAP-Rule" id="MF_00270"/>
    </source>
</evidence>
<comment type="caution">
    <text evidence="6">The sequence shown here is derived from an EMBL/GenBank/DDBJ whole genome shotgun (WGS) entry which is preliminary data.</text>
</comment>
<dbReference type="Proteomes" id="UP000230292">
    <property type="component" value="Unassembled WGS sequence"/>
</dbReference>
<dbReference type="HAMAP" id="MF_00270">
    <property type="entry name" value="Ribosomal_bS18"/>
    <property type="match status" value="1"/>
</dbReference>
<dbReference type="GO" id="GO:0022627">
    <property type="term" value="C:cytosolic small ribosomal subunit"/>
    <property type="evidence" value="ECO:0007669"/>
    <property type="project" value="TreeGrafter"/>
</dbReference>